<proteinExistence type="inferred from homology"/>
<keyword evidence="7" id="KW-0812">Transmembrane</keyword>
<keyword evidence="6" id="KW-0503">Monooxygenase</keyword>
<dbReference type="SUPFAM" id="SSF48264">
    <property type="entry name" value="Cytochrome P450"/>
    <property type="match status" value="1"/>
</dbReference>
<dbReference type="AlphaFoldDB" id="A0A8E2F6C1"/>
<protein>
    <submittedName>
        <fullName evidence="8">Cytochrome P450</fullName>
    </submittedName>
</protein>
<dbReference type="PANTHER" id="PTHR47582:SF1">
    <property type="entry name" value="P450, PUTATIVE (EUROFUNG)-RELATED"/>
    <property type="match status" value="1"/>
</dbReference>
<dbReference type="InterPro" id="IPR036396">
    <property type="entry name" value="Cyt_P450_sf"/>
</dbReference>
<evidence type="ECO:0000256" key="6">
    <source>
        <dbReference type="RuleBase" id="RU000461"/>
    </source>
</evidence>
<evidence type="ECO:0000256" key="7">
    <source>
        <dbReference type="SAM" id="Phobius"/>
    </source>
</evidence>
<dbReference type="Gene3D" id="1.10.630.10">
    <property type="entry name" value="Cytochrome P450"/>
    <property type="match status" value="1"/>
</dbReference>
<comment type="similarity">
    <text evidence="2 6">Belongs to the cytochrome P450 family.</text>
</comment>
<dbReference type="InterPro" id="IPR002403">
    <property type="entry name" value="Cyt_P450_E_grp-IV"/>
</dbReference>
<evidence type="ECO:0000256" key="1">
    <source>
        <dbReference type="ARBA" id="ARBA00001971"/>
    </source>
</evidence>
<keyword evidence="5 6" id="KW-0349">Heme</keyword>
<evidence type="ECO:0000256" key="3">
    <source>
        <dbReference type="ARBA" id="ARBA00022723"/>
    </source>
</evidence>
<dbReference type="GO" id="GO:0004497">
    <property type="term" value="F:monooxygenase activity"/>
    <property type="evidence" value="ECO:0007669"/>
    <property type="project" value="UniProtKB-KW"/>
</dbReference>
<comment type="cofactor">
    <cofactor evidence="1 5">
        <name>heme</name>
        <dbReference type="ChEBI" id="CHEBI:30413"/>
    </cofactor>
</comment>
<dbReference type="PRINTS" id="PR00465">
    <property type="entry name" value="EP450IV"/>
</dbReference>
<reference evidence="8 9" key="1">
    <citation type="journal article" date="2016" name="Nat. Commun.">
        <title>Ectomycorrhizal ecology is imprinted in the genome of the dominant symbiotic fungus Cenococcum geophilum.</title>
        <authorList>
            <consortium name="DOE Joint Genome Institute"/>
            <person name="Peter M."/>
            <person name="Kohler A."/>
            <person name="Ohm R.A."/>
            <person name="Kuo A."/>
            <person name="Krutzmann J."/>
            <person name="Morin E."/>
            <person name="Arend M."/>
            <person name="Barry K.W."/>
            <person name="Binder M."/>
            <person name="Choi C."/>
            <person name="Clum A."/>
            <person name="Copeland A."/>
            <person name="Grisel N."/>
            <person name="Haridas S."/>
            <person name="Kipfer T."/>
            <person name="LaButti K."/>
            <person name="Lindquist E."/>
            <person name="Lipzen A."/>
            <person name="Maire R."/>
            <person name="Meier B."/>
            <person name="Mihaltcheva S."/>
            <person name="Molinier V."/>
            <person name="Murat C."/>
            <person name="Poggeler S."/>
            <person name="Quandt C.A."/>
            <person name="Sperisen C."/>
            <person name="Tritt A."/>
            <person name="Tisserant E."/>
            <person name="Crous P.W."/>
            <person name="Henrissat B."/>
            <person name="Nehls U."/>
            <person name="Egli S."/>
            <person name="Spatafora J.W."/>
            <person name="Grigoriev I.V."/>
            <person name="Martin F.M."/>
        </authorList>
    </citation>
    <scope>NUCLEOTIDE SEQUENCE [LARGE SCALE GENOMIC DNA]</scope>
    <source>
        <strain evidence="8 9">CBS 207.34</strain>
    </source>
</reference>
<keyword evidence="3 5" id="KW-0479">Metal-binding</keyword>
<keyword evidence="6" id="KW-0560">Oxidoreductase</keyword>
<evidence type="ECO:0000313" key="9">
    <source>
        <dbReference type="Proteomes" id="UP000250140"/>
    </source>
</evidence>
<dbReference type="InterPro" id="IPR053007">
    <property type="entry name" value="CYP450_monoxygenase_sec-met"/>
</dbReference>
<dbReference type="GO" id="GO:0020037">
    <property type="term" value="F:heme binding"/>
    <property type="evidence" value="ECO:0007669"/>
    <property type="project" value="InterPro"/>
</dbReference>
<dbReference type="GO" id="GO:0005506">
    <property type="term" value="F:iron ion binding"/>
    <property type="evidence" value="ECO:0007669"/>
    <property type="project" value="InterPro"/>
</dbReference>
<keyword evidence="7" id="KW-0472">Membrane</keyword>
<gene>
    <name evidence="8" type="ORF">AOQ84DRAFT_287823</name>
</gene>
<keyword evidence="7" id="KW-1133">Transmembrane helix</keyword>
<dbReference type="InterPro" id="IPR017972">
    <property type="entry name" value="Cyt_P450_CS"/>
</dbReference>
<evidence type="ECO:0000256" key="2">
    <source>
        <dbReference type="ARBA" id="ARBA00010617"/>
    </source>
</evidence>
<dbReference type="CDD" id="cd11040">
    <property type="entry name" value="CYP7_CYP8-like"/>
    <property type="match status" value="1"/>
</dbReference>
<dbReference type="GO" id="GO:0016705">
    <property type="term" value="F:oxidoreductase activity, acting on paired donors, with incorporation or reduction of molecular oxygen"/>
    <property type="evidence" value="ECO:0007669"/>
    <property type="project" value="InterPro"/>
</dbReference>
<evidence type="ECO:0000313" key="8">
    <source>
        <dbReference type="EMBL" id="OCL11145.1"/>
    </source>
</evidence>
<keyword evidence="9" id="KW-1185">Reference proteome</keyword>
<keyword evidence="4 5" id="KW-0408">Iron</keyword>
<dbReference type="PANTHER" id="PTHR47582">
    <property type="entry name" value="P450, PUTATIVE (EUROFUNG)-RELATED"/>
    <property type="match status" value="1"/>
</dbReference>
<name>A0A8E2F6C1_9PEZI</name>
<dbReference type="Pfam" id="PF00067">
    <property type="entry name" value="p450"/>
    <property type="match status" value="1"/>
</dbReference>
<organism evidence="8 9">
    <name type="scientific">Glonium stellatum</name>
    <dbReference type="NCBI Taxonomy" id="574774"/>
    <lineage>
        <taxon>Eukaryota</taxon>
        <taxon>Fungi</taxon>
        <taxon>Dikarya</taxon>
        <taxon>Ascomycota</taxon>
        <taxon>Pezizomycotina</taxon>
        <taxon>Dothideomycetes</taxon>
        <taxon>Pleosporomycetidae</taxon>
        <taxon>Gloniales</taxon>
        <taxon>Gloniaceae</taxon>
        <taxon>Glonium</taxon>
    </lineage>
</organism>
<dbReference type="InterPro" id="IPR001128">
    <property type="entry name" value="Cyt_P450"/>
</dbReference>
<feature type="transmembrane region" description="Helical" evidence="7">
    <location>
        <begin position="15"/>
        <end position="35"/>
    </location>
</feature>
<dbReference type="EMBL" id="KV749109">
    <property type="protein sequence ID" value="OCL11145.1"/>
    <property type="molecule type" value="Genomic_DNA"/>
</dbReference>
<evidence type="ECO:0000256" key="4">
    <source>
        <dbReference type="ARBA" id="ARBA00023004"/>
    </source>
</evidence>
<feature type="binding site" description="axial binding residue" evidence="5">
    <location>
        <position position="455"/>
    </location>
    <ligand>
        <name>heme</name>
        <dbReference type="ChEBI" id="CHEBI:30413"/>
    </ligand>
    <ligandPart>
        <name>Fe</name>
        <dbReference type="ChEBI" id="CHEBI:18248"/>
    </ligandPart>
</feature>
<sequence>MEEVQQDGRLESKTLSLLVVAVLACGVFLIEYFFGHKHHAQEPPRVPSAVPIPYLGHMIGLMRYKMGYYVKLSAKYPLPAYTVTTFGGKVYVVNSPELAVAVFRSVKALSFANIAATVVSRISLSSKEGTEIMLKNATGEEGDKGYTVEGFKRIHAALGPGPGLEQMTTLAAQHVAVNMGKLKPEKESTITRIMLYEWIQHLIAVATSDAVYGPMNPFQNPEVESAFWDFERNFTTLLVNIMPALTARRGHIGRERVNQAFEKYFRQEGHKSGSALVKARYEVADEYDVSLPDMARFETTMAIGILGTTSPAAFWMVFHIFSNPAVLEDLRTELGTALTTTFDKDGAPVRQLDITRIKGSPLLTSTWHEVLRHSACGTSARLVQQDCLIDNRFLLKKGNVVQMPSRVSHINPSLWGTTVDAFDSRRFLKQESRKPGEQKLQSGAFRPFGGGNTLCPGRHLAATEILAMVAMLALRFDLTPASGYWVKPTPYASSVAAAIYSPNPDIAVNVKPRKGYEGGLWTFNS</sequence>
<dbReference type="OrthoDB" id="1470350at2759"/>
<dbReference type="PROSITE" id="PS00086">
    <property type="entry name" value="CYTOCHROME_P450"/>
    <property type="match status" value="1"/>
</dbReference>
<accession>A0A8E2F6C1</accession>
<evidence type="ECO:0000256" key="5">
    <source>
        <dbReference type="PIRSR" id="PIRSR602403-1"/>
    </source>
</evidence>
<dbReference type="Proteomes" id="UP000250140">
    <property type="component" value="Unassembled WGS sequence"/>
</dbReference>